<evidence type="ECO:0000256" key="9">
    <source>
        <dbReference type="SAM" id="MobiDB-lite"/>
    </source>
</evidence>
<dbReference type="GO" id="GO:0016192">
    <property type="term" value="P:vesicle-mediated transport"/>
    <property type="evidence" value="ECO:0007669"/>
    <property type="project" value="UniProtKB-ARBA"/>
</dbReference>
<organism evidence="12 13">
    <name type="scientific">Laodelphax striatellus</name>
    <name type="common">Small brown planthopper</name>
    <name type="synonym">Delphax striatella</name>
    <dbReference type="NCBI Taxonomy" id="195883"/>
    <lineage>
        <taxon>Eukaryota</taxon>
        <taxon>Metazoa</taxon>
        <taxon>Ecdysozoa</taxon>
        <taxon>Arthropoda</taxon>
        <taxon>Hexapoda</taxon>
        <taxon>Insecta</taxon>
        <taxon>Pterygota</taxon>
        <taxon>Neoptera</taxon>
        <taxon>Paraneoptera</taxon>
        <taxon>Hemiptera</taxon>
        <taxon>Auchenorrhyncha</taxon>
        <taxon>Fulgoroidea</taxon>
        <taxon>Delphacidae</taxon>
        <taxon>Criomorphinae</taxon>
        <taxon>Laodelphax</taxon>
    </lineage>
</organism>
<dbReference type="InterPro" id="IPR036028">
    <property type="entry name" value="SH3-like_dom_sf"/>
</dbReference>
<evidence type="ECO:0000256" key="6">
    <source>
        <dbReference type="ARBA" id="ARBA00023212"/>
    </source>
</evidence>
<keyword evidence="3" id="KW-0963">Cytoplasm</keyword>
<dbReference type="Gene3D" id="6.10.140.470">
    <property type="match status" value="1"/>
</dbReference>
<name>A0A482WKH4_LAOST</name>
<dbReference type="InterPro" id="IPR031160">
    <property type="entry name" value="F_BAR_dom"/>
</dbReference>
<dbReference type="OrthoDB" id="28357at2759"/>
<evidence type="ECO:0000256" key="5">
    <source>
        <dbReference type="ARBA" id="ARBA00023054"/>
    </source>
</evidence>
<feature type="domain" description="F-BAR" evidence="11">
    <location>
        <begin position="1"/>
        <end position="252"/>
    </location>
</feature>
<dbReference type="CDD" id="cd11823">
    <property type="entry name" value="SH3_Nostrin"/>
    <property type="match status" value="1"/>
</dbReference>
<comment type="subcellular location">
    <subcellularLocation>
        <location evidence="1">Cytoplasm</location>
        <location evidence="1">Cytoskeleton</location>
    </subcellularLocation>
</comment>
<evidence type="ECO:0000259" key="10">
    <source>
        <dbReference type="PROSITE" id="PS50002"/>
    </source>
</evidence>
<protein>
    <recommendedName>
        <fullName evidence="14">SH3 domain-containing protein</fullName>
    </recommendedName>
</protein>
<feature type="domain" description="SH3" evidence="10">
    <location>
        <begin position="456"/>
        <end position="514"/>
    </location>
</feature>
<gene>
    <name evidence="12" type="ORF">LSTR_LSTR006899</name>
</gene>
<dbReference type="FunFam" id="2.30.30.40:FF:000072">
    <property type="entry name" value="Unconventional Myosin IB"/>
    <property type="match status" value="1"/>
</dbReference>
<dbReference type="InterPro" id="IPR001060">
    <property type="entry name" value="FCH_dom"/>
</dbReference>
<proteinExistence type="predicted"/>
<keyword evidence="2 7" id="KW-0728">SH3 domain</keyword>
<comment type="caution">
    <text evidence="12">The sequence shown here is derived from an EMBL/GenBank/DDBJ whole genome shotgun (WGS) entry which is preliminary data.</text>
</comment>
<dbReference type="SUPFAM" id="SSF103657">
    <property type="entry name" value="BAR/IMD domain-like"/>
    <property type="match status" value="1"/>
</dbReference>
<evidence type="ECO:0000259" key="11">
    <source>
        <dbReference type="PROSITE" id="PS51741"/>
    </source>
</evidence>
<accession>A0A482WKH4</accession>
<feature type="region of interest" description="Disordered" evidence="9">
    <location>
        <begin position="408"/>
        <end position="434"/>
    </location>
</feature>
<dbReference type="PANTHER" id="PTHR23065:SF7">
    <property type="entry name" value="NOSTRIN, ISOFORM H"/>
    <property type="match status" value="1"/>
</dbReference>
<dbReference type="Gene3D" id="2.30.30.40">
    <property type="entry name" value="SH3 Domains"/>
    <property type="match status" value="1"/>
</dbReference>
<evidence type="ECO:0000313" key="12">
    <source>
        <dbReference type="EMBL" id="RZF33983.1"/>
    </source>
</evidence>
<dbReference type="SUPFAM" id="SSF50044">
    <property type="entry name" value="SH3-domain"/>
    <property type="match status" value="1"/>
</dbReference>
<dbReference type="GO" id="GO:0005886">
    <property type="term" value="C:plasma membrane"/>
    <property type="evidence" value="ECO:0007669"/>
    <property type="project" value="TreeGrafter"/>
</dbReference>
<evidence type="ECO:0000256" key="7">
    <source>
        <dbReference type="PROSITE-ProRule" id="PRU00192"/>
    </source>
</evidence>
<evidence type="ECO:0000256" key="4">
    <source>
        <dbReference type="ARBA" id="ARBA00022553"/>
    </source>
</evidence>
<dbReference type="STRING" id="195883.A0A482WKH4"/>
<dbReference type="GO" id="GO:0005737">
    <property type="term" value="C:cytoplasm"/>
    <property type="evidence" value="ECO:0007669"/>
    <property type="project" value="TreeGrafter"/>
</dbReference>
<dbReference type="Proteomes" id="UP000291343">
    <property type="component" value="Unassembled WGS sequence"/>
</dbReference>
<evidence type="ECO:0000313" key="13">
    <source>
        <dbReference type="Proteomes" id="UP000291343"/>
    </source>
</evidence>
<keyword evidence="5 8" id="KW-0175">Coiled coil</keyword>
<evidence type="ECO:0000256" key="1">
    <source>
        <dbReference type="ARBA" id="ARBA00004245"/>
    </source>
</evidence>
<dbReference type="EMBL" id="QKKF02033054">
    <property type="protein sequence ID" value="RZF33983.1"/>
    <property type="molecule type" value="Genomic_DNA"/>
</dbReference>
<dbReference type="Pfam" id="PF14604">
    <property type="entry name" value="SH3_9"/>
    <property type="match status" value="1"/>
</dbReference>
<dbReference type="InterPro" id="IPR027267">
    <property type="entry name" value="AH/BAR_dom_sf"/>
</dbReference>
<dbReference type="PRINTS" id="PR00452">
    <property type="entry name" value="SH3DOMAIN"/>
</dbReference>
<dbReference type="PANTHER" id="PTHR23065">
    <property type="entry name" value="PROLINE-SERINE-THREONINE PHOSPHATASE INTERACTING PROTEIN 1"/>
    <property type="match status" value="1"/>
</dbReference>
<dbReference type="Pfam" id="PF25610">
    <property type="entry name" value="HR1_TOCA"/>
    <property type="match status" value="1"/>
</dbReference>
<keyword evidence="4" id="KW-0597">Phosphoprotein</keyword>
<dbReference type="InterPro" id="IPR035656">
    <property type="entry name" value="Nostrin_SH3"/>
</dbReference>
<sequence length="514" mass="58687">MVALQDRTEVQKSEAETQYAKTLSKLSAKLLKATKEAVGTVNQAWQKVAIEMETQSEAHRSLGNSLSEEVVKPLRQLIESQHRIRKSVETSVDKTGKSLAEWRNAEGKSKKQSFMSARENEKMQDAMLEIRLATPNNTKLSTSTLHLHSQKVVSDKENAKMESKRKKAEESVKKADVEYYTYCIRAERARLEWESAVTRGSQSFQTIEEERLQHLKDVAMCYLHHFKDIGPKLVQSAERLQEPIQQCDINHDMETVISLKGAGQPMPEQLLPDFYAEHITLAMNKERRRQALHKILQLIRQDLERERRGKQGVENLARALKQTPNFGTEDSQQNVTEKLHHMRSMLAYLEAARYKVQSSVCELEGQPKSNHPLASHIQVTRDRQGFQQSILKLPPWIRTESVDIVESPDWNDRGAADGNSVQPDSDFDEFSSQGSEKDYQNSVLSQYPVPTQINCNQNNRCKALYHYAANLYDELNLTPGDVINIHDKQADGWWLGELNGVVGIFPATYVEEMK</sequence>
<reference evidence="12 13" key="1">
    <citation type="journal article" date="2017" name="Gigascience">
        <title>Genome sequence of the small brown planthopper, Laodelphax striatellus.</title>
        <authorList>
            <person name="Zhu J."/>
            <person name="Jiang F."/>
            <person name="Wang X."/>
            <person name="Yang P."/>
            <person name="Bao Y."/>
            <person name="Zhao W."/>
            <person name="Wang W."/>
            <person name="Lu H."/>
            <person name="Wang Q."/>
            <person name="Cui N."/>
            <person name="Li J."/>
            <person name="Chen X."/>
            <person name="Luo L."/>
            <person name="Yu J."/>
            <person name="Kang L."/>
            <person name="Cui F."/>
        </authorList>
    </citation>
    <scope>NUCLEOTIDE SEQUENCE [LARGE SCALE GENOMIC DNA]</scope>
    <source>
        <strain evidence="12">Lst14</strain>
    </source>
</reference>
<dbReference type="Gene3D" id="1.20.1270.60">
    <property type="entry name" value="Arfaptin homology (AH) domain/BAR domain"/>
    <property type="match status" value="1"/>
</dbReference>
<dbReference type="PROSITE" id="PS51741">
    <property type="entry name" value="F_BAR"/>
    <property type="match status" value="1"/>
</dbReference>
<dbReference type="AlphaFoldDB" id="A0A482WKH4"/>
<dbReference type="SMART" id="SM00326">
    <property type="entry name" value="SH3"/>
    <property type="match status" value="1"/>
</dbReference>
<evidence type="ECO:0008006" key="14">
    <source>
        <dbReference type="Google" id="ProtNLM"/>
    </source>
</evidence>
<dbReference type="PROSITE" id="PS50002">
    <property type="entry name" value="SH3"/>
    <property type="match status" value="1"/>
</dbReference>
<evidence type="ECO:0000256" key="2">
    <source>
        <dbReference type="ARBA" id="ARBA00022443"/>
    </source>
</evidence>
<keyword evidence="6" id="KW-0206">Cytoskeleton</keyword>
<evidence type="ECO:0000256" key="8">
    <source>
        <dbReference type="PROSITE-ProRule" id="PRU01077"/>
    </source>
</evidence>
<dbReference type="InterPro" id="IPR057870">
    <property type="entry name" value="HR1_TOCA"/>
</dbReference>
<dbReference type="Pfam" id="PF00611">
    <property type="entry name" value="FCH"/>
    <property type="match status" value="1"/>
</dbReference>
<dbReference type="InParanoid" id="A0A482WKH4"/>
<dbReference type="GO" id="GO:0043226">
    <property type="term" value="C:organelle"/>
    <property type="evidence" value="ECO:0007669"/>
    <property type="project" value="UniProtKB-ARBA"/>
</dbReference>
<dbReference type="SMR" id="A0A482WKH4"/>
<evidence type="ECO:0000256" key="3">
    <source>
        <dbReference type="ARBA" id="ARBA00022490"/>
    </source>
</evidence>
<keyword evidence="13" id="KW-1185">Reference proteome</keyword>
<dbReference type="InterPro" id="IPR001452">
    <property type="entry name" value="SH3_domain"/>
</dbReference>